<organism evidence="2 3">
    <name type="scientific">Actinomyces bouchesdurhonensis</name>
    <dbReference type="NCBI Taxonomy" id="1852361"/>
    <lineage>
        <taxon>Bacteria</taxon>
        <taxon>Bacillati</taxon>
        <taxon>Actinomycetota</taxon>
        <taxon>Actinomycetes</taxon>
        <taxon>Actinomycetales</taxon>
        <taxon>Actinomycetaceae</taxon>
        <taxon>Actinomyces</taxon>
    </lineage>
</organism>
<sequence>MTAPASLDERRAALKRLLASGESAIGAYERVLEGASEKDRRSLFKSVPFTRLVPPAVEWEWDAVPEDTVRMCFFLRAALAGSDDAGDDYGARWSGRRGGDPREGADLERLLVAHRRGAAGRSGEWLEQAAGSPGGVAFWHTYRSLLAERGAHLTSAPSLEYFARRIVPAPHPTSDETQCFFEENPTFLDHEFWQFFRVEGALPGSALFVWMYREDPSAPGGDFERLHSHDLVRYMATRFPDLRPRILSECLAAQRRDFSAYNARVFSRAWEALEPTREERLAAASDIIALLGAGSSPTVSLAHKALLGIVGELTVEQVDALVQVSAQVLARCEKKLLRGHLRLLAALVKAHPGCAAAVSDVVAGAEFPLDLRDRAAALVAAPAGS</sequence>
<protein>
    <recommendedName>
        <fullName evidence="1">DUF6493 domain-containing protein</fullName>
    </recommendedName>
</protein>
<feature type="domain" description="DUF6493" evidence="1">
    <location>
        <begin position="184"/>
        <end position="312"/>
    </location>
</feature>
<comment type="caution">
    <text evidence="2">The sequence shown here is derived from an EMBL/GenBank/DDBJ whole genome shotgun (WGS) entry which is preliminary data.</text>
</comment>
<name>A0A929WVJ8_9ACTO</name>
<evidence type="ECO:0000313" key="3">
    <source>
        <dbReference type="Proteomes" id="UP000759246"/>
    </source>
</evidence>
<reference evidence="2" key="1">
    <citation type="submission" date="2020-04" db="EMBL/GenBank/DDBJ databases">
        <title>Deep metagenomics examines the oral microbiome during advanced dental caries in children, revealing novel taxa and co-occurrences with host molecules.</title>
        <authorList>
            <person name="Baker J.L."/>
            <person name="Morton J.T."/>
            <person name="Dinis M."/>
            <person name="Alvarez R."/>
            <person name="Tran N.C."/>
            <person name="Knight R."/>
            <person name="Edlund A."/>
        </authorList>
    </citation>
    <scope>NUCLEOTIDE SEQUENCE</scope>
    <source>
        <strain evidence="2">JCVI_30_bin.13</strain>
    </source>
</reference>
<accession>A0A929WVJ8</accession>
<feature type="non-terminal residue" evidence="2">
    <location>
        <position position="385"/>
    </location>
</feature>
<dbReference type="EMBL" id="JABZGF010000017">
    <property type="protein sequence ID" value="MBF0965846.1"/>
    <property type="molecule type" value="Genomic_DNA"/>
</dbReference>
<evidence type="ECO:0000259" key="1">
    <source>
        <dbReference type="Pfam" id="PF20103"/>
    </source>
</evidence>
<evidence type="ECO:0000313" key="2">
    <source>
        <dbReference type="EMBL" id="MBF0965846.1"/>
    </source>
</evidence>
<dbReference type="Pfam" id="PF20103">
    <property type="entry name" value="DUF6493"/>
    <property type="match status" value="1"/>
</dbReference>
<proteinExistence type="predicted"/>
<dbReference type="InterPro" id="IPR045472">
    <property type="entry name" value="DUF6493"/>
</dbReference>
<dbReference type="AlphaFoldDB" id="A0A929WVJ8"/>
<dbReference type="Proteomes" id="UP000759246">
    <property type="component" value="Unassembled WGS sequence"/>
</dbReference>
<gene>
    <name evidence="2" type="ORF">HXK09_01525</name>
</gene>